<gene>
    <name evidence="2" type="ORF">ECPE_LOCUS3335</name>
</gene>
<reference evidence="2 3" key="2">
    <citation type="submission" date="2018-11" db="EMBL/GenBank/DDBJ databases">
        <authorList>
            <consortium name="Pathogen Informatics"/>
        </authorList>
    </citation>
    <scope>NUCLEOTIDE SEQUENCE [LARGE SCALE GENOMIC DNA]</scope>
    <source>
        <strain evidence="2 3">Egypt</strain>
    </source>
</reference>
<organism evidence="4">
    <name type="scientific">Echinostoma caproni</name>
    <dbReference type="NCBI Taxonomy" id="27848"/>
    <lineage>
        <taxon>Eukaryota</taxon>
        <taxon>Metazoa</taxon>
        <taxon>Spiralia</taxon>
        <taxon>Lophotrochozoa</taxon>
        <taxon>Platyhelminthes</taxon>
        <taxon>Trematoda</taxon>
        <taxon>Digenea</taxon>
        <taxon>Plagiorchiida</taxon>
        <taxon>Echinostomata</taxon>
        <taxon>Echinostomatoidea</taxon>
        <taxon>Echinostomatidae</taxon>
        <taxon>Echinostoma</taxon>
    </lineage>
</organism>
<keyword evidence="1" id="KW-0175">Coiled coil</keyword>
<evidence type="ECO:0000313" key="4">
    <source>
        <dbReference type="WBParaSite" id="ECPE_0000333801-mRNA-1"/>
    </source>
</evidence>
<dbReference type="AlphaFoldDB" id="A0A183A8Q0"/>
<protein>
    <submittedName>
        <fullName evidence="4">CortBP2 domain-containing protein</fullName>
    </submittedName>
</protein>
<evidence type="ECO:0000313" key="2">
    <source>
        <dbReference type="EMBL" id="VDP69175.1"/>
    </source>
</evidence>
<feature type="coiled-coil region" evidence="1">
    <location>
        <begin position="79"/>
        <end position="106"/>
    </location>
</feature>
<reference evidence="4" key="1">
    <citation type="submission" date="2016-06" db="UniProtKB">
        <authorList>
            <consortium name="WormBaseParasite"/>
        </authorList>
    </citation>
    <scope>IDENTIFICATION</scope>
</reference>
<name>A0A183A8Q0_9TREM</name>
<dbReference type="Proteomes" id="UP000272942">
    <property type="component" value="Unassembled WGS sequence"/>
</dbReference>
<accession>A0A183A8Q0</accession>
<keyword evidence="3" id="KW-1185">Reference proteome</keyword>
<feature type="coiled-coil region" evidence="1">
    <location>
        <begin position="154"/>
        <end position="188"/>
    </location>
</feature>
<sequence length="437" mass="49721">MKQNLPPGMEHFYRYATFSTSQDVCQSPLRALQRDISFSPRGSANGDGEIRPIYANQLQQLECLIRTQRDFQKLMKTNYTSLLDKYKNAMSEIELLRKQVTAVNLNRLAQEKTILERKFHEQIRARMVLENRFRTLLQALRAKCSALEKSQKKLLTCEQERNVFKAELEQLKQKNSVLEQRLTDALANQQSSLSHESFNDDEDSTRHSTYYSHNGLIPRKVTIQRSYEALKILLNLLVHNSMPSMVSKGLPFGSRCPMQLGTVRLEPKTTWDQLDARVGTILSSFAHKIAEATDGNRFSNVLRSINGTDSLLVSQTCNGQPKLDQSVWKSNVRFELGELQWFMGSPPTHNLLSIYNLQFCSTPFDLCMGLRSSSSSLKTNSSDRSTTEEAQSQLRQEIVLTLDSITEVSMQSGVSTAYLRKYLDAVSLCPVIVLMQV</sequence>
<evidence type="ECO:0000256" key="1">
    <source>
        <dbReference type="SAM" id="Coils"/>
    </source>
</evidence>
<dbReference type="WBParaSite" id="ECPE_0000333801-mRNA-1">
    <property type="protein sequence ID" value="ECPE_0000333801-mRNA-1"/>
    <property type="gene ID" value="ECPE_0000333801"/>
</dbReference>
<dbReference type="EMBL" id="UZAN01040300">
    <property type="protein sequence ID" value="VDP69175.1"/>
    <property type="molecule type" value="Genomic_DNA"/>
</dbReference>
<proteinExistence type="predicted"/>
<dbReference type="OrthoDB" id="6254528at2759"/>
<evidence type="ECO:0000313" key="3">
    <source>
        <dbReference type="Proteomes" id="UP000272942"/>
    </source>
</evidence>